<keyword evidence="2" id="KW-1185">Reference proteome</keyword>
<gene>
    <name evidence="1" type="ORF">F1721_14805</name>
</gene>
<dbReference type="Proteomes" id="UP000323946">
    <property type="component" value="Unassembled WGS sequence"/>
</dbReference>
<evidence type="ECO:0000313" key="2">
    <source>
        <dbReference type="Proteomes" id="UP000323946"/>
    </source>
</evidence>
<proteinExistence type="predicted"/>
<accession>A0A5M7C5C1</accession>
<dbReference type="SMR" id="A0A5M7C5C1"/>
<evidence type="ECO:0000313" key="1">
    <source>
        <dbReference type="EMBL" id="KAA5833545.1"/>
    </source>
</evidence>
<dbReference type="RefSeq" id="WP_150067232.1">
    <property type="nucleotide sequence ID" value="NZ_VWPH01000006.1"/>
</dbReference>
<protein>
    <submittedName>
        <fullName evidence="1">YncE family protein</fullName>
    </submittedName>
</protein>
<sequence length="344" mass="36282">MRTADVLAVVSQSGPSVDFFDATTHRHLETVELPAEPHELCFDPENRVLYCPITYRSGYYHANSGRASELVVIDPDAPEVVDVIDLAPEHGPHGLALDGPNRRLYVSVEEGPAGPGGVVVLDTRSRARIGRIDTGAPGPHWFAITPDGSRGYASNKEAPFISAVDLKTGRMLRRVPVPGSEGIAMSPDGTRACAATPYNDVKRTSPAPTGVVVIDTAADEVIRTVPTDRQVMPVHITSTGLLLAGELRTSRSESALGGQERGRLLVFAPDGFEPLGAVEVGKFPLTITSSPDGTRAYVSAVVSSEVTVVDLANLEVLATLPVARRGEPGAHGLAYVPGRGCLGS</sequence>
<dbReference type="EMBL" id="VWPH01000006">
    <property type="protein sequence ID" value="KAA5833545.1"/>
    <property type="molecule type" value="Genomic_DNA"/>
</dbReference>
<dbReference type="Gene3D" id="2.130.10.10">
    <property type="entry name" value="YVTN repeat-like/Quinoprotein amine dehydrogenase"/>
    <property type="match status" value="2"/>
</dbReference>
<comment type="caution">
    <text evidence="1">The sequence shown here is derived from an EMBL/GenBank/DDBJ whole genome shotgun (WGS) entry which is preliminary data.</text>
</comment>
<organism evidence="1 2">
    <name type="scientific">Saccharopolyspora hirsuta</name>
    <dbReference type="NCBI Taxonomy" id="1837"/>
    <lineage>
        <taxon>Bacteria</taxon>
        <taxon>Bacillati</taxon>
        <taxon>Actinomycetota</taxon>
        <taxon>Actinomycetes</taxon>
        <taxon>Pseudonocardiales</taxon>
        <taxon>Pseudonocardiaceae</taxon>
        <taxon>Saccharopolyspora</taxon>
    </lineage>
</organism>
<dbReference type="InterPro" id="IPR051200">
    <property type="entry name" value="Host-pathogen_enzymatic-act"/>
</dbReference>
<name>A0A5M7C5C1_SACHI</name>
<dbReference type="PANTHER" id="PTHR47197:SF3">
    <property type="entry name" value="DIHYDRO-HEME D1 DEHYDROGENASE"/>
    <property type="match status" value="1"/>
</dbReference>
<dbReference type="PANTHER" id="PTHR47197">
    <property type="entry name" value="PROTEIN NIRF"/>
    <property type="match status" value="1"/>
</dbReference>
<dbReference type="InterPro" id="IPR015943">
    <property type="entry name" value="WD40/YVTN_repeat-like_dom_sf"/>
</dbReference>
<dbReference type="InterPro" id="IPR011045">
    <property type="entry name" value="N2O_reductase_N"/>
</dbReference>
<dbReference type="OrthoDB" id="4649568at2"/>
<reference evidence="1 2" key="1">
    <citation type="submission" date="2019-09" db="EMBL/GenBank/DDBJ databases">
        <title>Draft genome sequence of the thermophilic Saccharopolyspora hirsuta VKM Ac-666T.</title>
        <authorList>
            <person name="Lobastova T.G."/>
            <person name="Fokina V."/>
            <person name="Bragin E.Y."/>
            <person name="Shtratnikova V.Y."/>
            <person name="Starodumova I.P."/>
            <person name="Tarlachkov S.V."/>
            <person name="Donova M.V."/>
        </authorList>
    </citation>
    <scope>NUCLEOTIDE SEQUENCE [LARGE SCALE GENOMIC DNA]</scope>
    <source>
        <strain evidence="1 2">VKM Ac-666</strain>
    </source>
</reference>
<dbReference type="SUPFAM" id="SSF50974">
    <property type="entry name" value="Nitrous oxide reductase, N-terminal domain"/>
    <property type="match status" value="1"/>
</dbReference>
<dbReference type="AlphaFoldDB" id="A0A5M7C5C1"/>